<dbReference type="AlphaFoldDB" id="A0A4C1YSJ0"/>
<dbReference type="Proteomes" id="UP000299102">
    <property type="component" value="Unassembled WGS sequence"/>
</dbReference>
<evidence type="ECO:0000313" key="1">
    <source>
        <dbReference type="EMBL" id="GBP77397.1"/>
    </source>
</evidence>
<gene>
    <name evidence="1" type="ORF">EVAR_24114_1</name>
</gene>
<dbReference type="EMBL" id="BGZK01001330">
    <property type="protein sequence ID" value="GBP77397.1"/>
    <property type="molecule type" value="Genomic_DNA"/>
</dbReference>
<keyword evidence="2" id="KW-1185">Reference proteome</keyword>
<comment type="caution">
    <text evidence="1">The sequence shown here is derived from an EMBL/GenBank/DDBJ whole genome shotgun (WGS) entry which is preliminary data.</text>
</comment>
<reference evidence="1 2" key="1">
    <citation type="journal article" date="2019" name="Commun. Biol.">
        <title>The bagworm genome reveals a unique fibroin gene that provides high tensile strength.</title>
        <authorList>
            <person name="Kono N."/>
            <person name="Nakamura H."/>
            <person name="Ohtoshi R."/>
            <person name="Tomita M."/>
            <person name="Numata K."/>
            <person name="Arakawa K."/>
        </authorList>
    </citation>
    <scope>NUCLEOTIDE SEQUENCE [LARGE SCALE GENOMIC DNA]</scope>
</reference>
<sequence length="69" mass="7702">MGNDGGYRRVRIDSRSTLPTHTRLSYFNVWREWSGPLWDTVVLRPTRHSRVGGSGAPLAADALSPPCFC</sequence>
<organism evidence="1 2">
    <name type="scientific">Eumeta variegata</name>
    <name type="common">Bagworm moth</name>
    <name type="synonym">Eumeta japonica</name>
    <dbReference type="NCBI Taxonomy" id="151549"/>
    <lineage>
        <taxon>Eukaryota</taxon>
        <taxon>Metazoa</taxon>
        <taxon>Ecdysozoa</taxon>
        <taxon>Arthropoda</taxon>
        <taxon>Hexapoda</taxon>
        <taxon>Insecta</taxon>
        <taxon>Pterygota</taxon>
        <taxon>Neoptera</taxon>
        <taxon>Endopterygota</taxon>
        <taxon>Lepidoptera</taxon>
        <taxon>Glossata</taxon>
        <taxon>Ditrysia</taxon>
        <taxon>Tineoidea</taxon>
        <taxon>Psychidae</taxon>
        <taxon>Oiketicinae</taxon>
        <taxon>Eumeta</taxon>
    </lineage>
</organism>
<proteinExistence type="predicted"/>
<protein>
    <submittedName>
        <fullName evidence="1">Uncharacterized protein</fullName>
    </submittedName>
</protein>
<name>A0A4C1YSJ0_EUMVA</name>
<accession>A0A4C1YSJ0</accession>
<evidence type="ECO:0000313" key="2">
    <source>
        <dbReference type="Proteomes" id="UP000299102"/>
    </source>
</evidence>